<accession>A0A8S3YCJ4</accession>
<comment type="caution">
    <text evidence="2">The sequence shown here is derived from an EMBL/GenBank/DDBJ whole genome shotgun (WGS) entry which is preliminary data.</text>
</comment>
<dbReference type="OrthoDB" id="69221at2759"/>
<evidence type="ECO:0000313" key="2">
    <source>
        <dbReference type="EMBL" id="CAG5114687.1"/>
    </source>
</evidence>
<reference evidence="2" key="1">
    <citation type="submission" date="2021-04" db="EMBL/GenBank/DDBJ databases">
        <authorList>
            <consortium name="Molecular Ecology Group"/>
        </authorList>
    </citation>
    <scope>NUCLEOTIDE SEQUENCE</scope>
</reference>
<feature type="non-terminal residue" evidence="2">
    <location>
        <position position="1"/>
    </location>
</feature>
<evidence type="ECO:0000313" key="3">
    <source>
        <dbReference type="Proteomes" id="UP000678393"/>
    </source>
</evidence>
<dbReference type="EMBL" id="CAJHNH020000024">
    <property type="protein sequence ID" value="CAG5114687.1"/>
    <property type="molecule type" value="Genomic_DNA"/>
</dbReference>
<sequence>PPENVTFNLDHAFADSDTDDSNDIPDEDADTAYDLPGPSSVESNHVLDPPAWSKWSEWFAASAASKIRVRTCEVDGEEINEAVCEGVRMQIITCDKMNSSMCGKVQGIRTLPMDGCAESFKNMQKREFLQ</sequence>
<evidence type="ECO:0000256" key="1">
    <source>
        <dbReference type="SAM" id="MobiDB-lite"/>
    </source>
</evidence>
<dbReference type="Proteomes" id="UP000678393">
    <property type="component" value="Unassembled WGS sequence"/>
</dbReference>
<keyword evidence="3" id="KW-1185">Reference proteome</keyword>
<name>A0A8S3YCJ4_9EUPU</name>
<protein>
    <submittedName>
        <fullName evidence="2">Uncharacterized protein</fullName>
    </submittedName>
</protein>
<gene>
    <name evidence="2" type="ORF">CUNI_LOCUS245</name>
</gene>
<organism evidence="2 3">
    <name type="scientific">Candidula unifasciata</name>
    <dbReference type="NCBI Taxonomy" id="100452"/>
    <lineage>
        <taxon>Eukaryota</taxon>
        <taxon>Metazoa</taxon>
        <taxon>Spiralia</taxon>
        <taxon>Lophotrochozoa</taxon>
        <taxon>Mollusca</taxon>
        <taxon>Gastropoda</taxon>
        <taxon>Heterobranchia</taxon>
        <taxon>Euthyneura</taxon>
        <taxon>Panpulmonata</taxon>
        <taxon>Eupulmonata</taxon>
        <taxon>Stylommatophora</taxon>
        <taxon>Helicina</taxon>
        <taxon>Helicoidea</taxon>
        <taxon>Geomitridae</taxon>
        <taxon>Candidula</taxon>
    </lineage>
</organism>
<feature type="compositionally biased region" description="Acidic residues" evidence="1">
    <location>
        <begin position="16"/>
        <end position="31"/>
    </location>
</feature>
<feature type="non-terminal residue" evidence="2">
    <location>
        <position position="130"/>
    </location>
</feature>
<proteinExistence type="predicted"/>
<dbReference type="AlphaFoldDB" id="A0A8S3YCJ4"/>
<feature type="region of interest" description="Disordered" evidence="1">
    <location>
        <begin position="1"/>
        <end position="45"/>
    </location>
</feature>